<evidence type="ECO:0000313" key="4">
    <source>
        <dbReference type="Proteomes" id="UP000309174"/>
    </source>
</evidence>
<dbReference type="PROSITE" id="PS51257">
    <property type="entry name" value="PROKAR_LIPOPROTEIN"/>
    <property type="match status" value="1"/>
</dbReference>
<evidence type="ECO:0000313" key="3">
    <source>
        <dbReference type="EMBL" id="TMR03843.1"/>
    </source>
</evidence>
<organism evidence="3 4">
    <name type="scientific">Actinomadura soli</name>
    <dbReference type="NCBI Taxonomy" id="2508997"/>
    <lineage>
        <taxon>Bacteria</taxon>
        <taxon>Bacillati</taxon>
        <taxon>Actinomycetota</taxon>
        <taxon>Actinomycetes</taxon>
        <taxon>Streptosporangiales</taxon>
        <taxon>Thermomonosporaceae</taxon>
        <taxon>Actinomadura</taxon>
    </lineage>
</organism>
<gene>
    <name evidence="3" type="ORF">ETD83_09590</name>
</gene>
<dbReference type="Proteomes" id="UP000309174">
    <property type="component" value="Unassembled WGS sequence"/>
</dbReference>
<sequence>MRLRILAALPLALTLALTGCGGDDGDSGGVASAGGAKQSGAAGGGGAKPDLDAMGVKFAQCMRENGVQMDDPKPGQGIQLRIKDVPKETVDKAMEACRQYNPQANATGAPDPQQQERGRKFAECMRRNGVEKFPDPKPGQRGIMIDKKTVGDDPDLEPAQQKCQDILQGGRK</sequence>
<dbReference type="OrthoDB" id="7949713at2"/>
<name>A0A5C4JGB3_9ACTN</name>
<protein>
    <submittedName>
        <fullName evidence="3">Uncharacterized protein</fullName>
    </submittedName>
</protein>
<accession>A0A5C4JGB3</accession>
<feature type="region of interest" description="Disordered" evidence="1">
    <location>
        <begin position="128"/>
        <end position="172"/>
    </location>
</feature>
<reference evidence="3 4" key="1">
    <citation type="submission" date="2019-05" db="EMBL/GenBank/DDBJ databases">
        <title>Draft genome sequence of Actinomadura sp. 14C53.</title>
        <authorList>
            <person name="Saricaoglu S."/>
            <person name="Isik K."/>
        </authorList>
    </citation>
    <scope>NUCLEOTIDE SEQUENCE [LARGE SCALE GENOMIC DNA]</scope>
    <source>
        <strain evidence="3 4">14C53</strain>
    </source>
</reference>
<evidence type="ECO:0000256" key="1">
    <source>
        <dbReference type="SAM" id="MobiDB-lite"/>
    </source>
</evidence>
<feature type="signal peptide" evidence="2">
    <location>
        <begin position="1"/>
        <end position="21"/>
    </location>
</feature>
<proteinExistence type="predicted"/>
<feature type="chain" id="PRO_5038402820" evidence="2">
    <location>
        <begin position="22"/>
        <end position="172"/>
    </location>
</feature>
<dbReference type="AlphaFoldDB" id="A0A5C4JGB3"/>
<dbReference type="EMBL" id="VCKW01000035">
    <property type="protein sequence ID" value="TMR03843.1"/>
    <property type="molecule type" value="Genomic_DNA"/>
</dbReference>
<evidence type="ECO:0000256" key="2">
    <source>
        <dbReference type="SAM" id="SignalP"/>
    </source>
</evidence>
<comment type="caution">
    <text evidence="3">The sequence shown here is derived from an EMBL/GenBank/DDBJ whole genome shotgun (WGS) entry which is preliminary data.</text>
</comment>
<dbReference type="RefSeq" id="WP_138644713.1">
    <property type="nucleotide sequence ID" value="NZ_VCKW01000035.1"/>
</dbReference>
<keyword evidence="4" id="KW-1185">Reference proteome</keyword>
<keyword evidence="2" id="KW-0732">Signal</keyword>